<dbReference type="AlphaFoldDB" id="A0A9N9KGM0"/>
<feature type="non-terminal residue" evidence="1">
    <location>
        <position position="127"/>
    </location>
</feature>
<organism evidence="1 2">
    <name type="scientific">Cetraspora pellucida</name>
    <dbReference type="NCBI Taxonomy" id="1433469"/>
    <lineage>
        <taxon>Eukaryota</taxon>
        <taxon>Fungi</taxon>
        <taxon>Fungi incertae sedis</taxon>
        <taxon>Mucoromycota</taxon>
        <taxon>Glomeromycotina</taxon>
        <taxon>Glomeromycetes</taxon>
        <taxon>Diversisporales</taxon>
        <taxon>Gigasporaceae</taxon>
        <taxon>Cetraspora</taxon>
    </lineage>
</organism>
<sequence length="127" mass="15225">MNQEIIEESNLDESENEVDEIISEQIIESGIVTKNNKTEFDKFKKFNLRNLERKIIIDSSDDELVKQREKNHDSDFIPEKKKRKRRRANELNDLLQNSQEFLNWPINKNKHKLVINDKEPIKVHINK</sequence>
<name>A0A9N9KGM0_9GLOM</name>
<keyword evidence="2" id="KW-1185">Reference proteome</keyword>
<proteinExistence type="predicted"/>
<gene>
    <name evidence="1" type="ORF">CPELLU_LOCUS20316</name>
</gene>
<evidence type="ECO:0000313" key="2">
    <source>
        <dbReference type="Proteomes" id="UP000789759"/>
    </source>
</evidence>
<comment type="caution">
    <text evidence="1">The sequence shown here is derived from an EMBL/GenBank/DDBJ whole genome shotgun (WGS) entry which is preliminary data.</text>
</comment>
<evidence type="ECO:0000313" key="1">
    <source>
        <dbReference type="EMBL" id="CAG8827590.1"/>
    </source>
</evidence>
<accession>A0A9N9KGM0</accession>
<protein>
    <submittedName>
        <fullName evidence="1">10454_t:CDS:1</fullName>
    </submittedName>
</protein>
<dbReference type="Proteomes" id="UP000789759">
    <property type="component" value="Unassembled WGS sequence"/>
</dbReference>
<dbReference type="EMBL" id="CAJVQA010059255">
    <property type="protein sequence ID" value="CAG8827590.1"/>
    <property type="molecule type" value="Genomic_DNA"/>
</dbReference>
<reference evidence="1" key="1">
    <citation type="submission" date="2021-06" db="EMBL/GenBank/DDBJ databases">
        <authorList>
            <person name="Kallberg Y."/>
            <person name="Tangrot J."/>
            <person name="Rosling A."/>
        </authorList>
    </citation>
    <scope>NUCLEOTIDE SEQUENCE</scope>
    <source>
        <strain evidence="1">FL966</strain>
    </source>
</reference>